<proteinExistence type="predicted"/>
<dbReference type="EMBL" id="LHQL01000007">
    <property type="protein sequence ID" value="OOQ53009.1"/>
    <property type="molecule type" value="Genomic_DNA"/>
</dbReference>
<accession>A0AAE7CK48</accession>
<evidence type="ECO:0000313" key="3">
    <source>
        <dbReference type="Proteomes" id="UP000190306"/>
    </source>
</evidence>
<dbReference type="GeneID" id="93958119"/>
<keyword evidence="3" id="KW-1185">Reference proteome</keyword>
<name>A0AAE7CK48_STRAT</name>
<evidence type="ECO:0000313" key="4">
    <source>
        <dbReference type="Proteomes" id="UP000502504"/>
    </source>
</evidence>
<dbReference type="RefSeq" id="WP_078633257.1">
    <property type="nucleotide sequence ID" value="NZ_CM007717.1"/>
</dbReference>
<reference evidence="2 4" key="2">
    <citation type="submission" date="2020-03" db="EMBL/GenBank/DDBJ databases">
        <title>Is there a link between lipid content and antibiotic production in Streptomyces?</title>
        <authorList>
            <person name="David M."/>
            <person name="Lejeune C."/>
            <person name="Abreu S."/>
            <person name="Thibessard A."/>
            <person name="Leblond P."/>
            <person name="Chaminade P."/>
            <person name="Virolle M.-J."/>
        </authorList>
    </citation>
    <scope>NUCLEOTIDE SEQUENCE [LARGE SCALE GENOMIC DNA]</scope>
    <source>
        <strain evidence="2 4">DSM 41481</strain>
    </source>
</reference>
<protein>
    <submittedName>
        <fullName evidence="2">Uncharacterized protein</fullName>
    </submittedName>
</protein>
<sequence length="125" mass="13612">MTERTTHPPTGAGALPLDLDTMRASARRLLAEDAEPPRQEELETLTLTLRGHMMLLIPAVEDAARKFPRDDIPATCARACVGEARMRLGLEPRNGLPAGIAHAQRLSRSVNALCDHVINLVGESR</sequence>
<dbReference type="Proteomes" id="UP000190306">
    <property type="component" value="Chromosome"/>
</dbReference>
<evidence type="ECO:0000313" key="1">
    <source>
        <dbReference type="EMBL" id="OOQ53009.1"/>
    </source>
</evidence>
<evidence type="ECO:0000313" key="2">
    <source>
        <dbReference type="EMBL" id="QIT44165.1"/>
    </source>
</evidence>
<dbReference type="AlphaFoldDB" id="A0AAE7CK48"/>
<dbReference type="EMBL" id="CP050692">
    <property type="protein sequence ID" value="QIT44165.1"/>
    <property type="molecule type" value="Genomic_DNA"/>
</dbReference>
<reference evidence="1 3" key="1">
    <citation type="submission" date="2015-07" db="EMBL/GenBank/DDBJ databases">
        <title>Draft Genome Sequence of Streptomyces antibioticus, IMRU 3720 reveals insights in the evolution of actinomycin biosynthetic gene clusters in Streptomyces.</title>
        <authorList>
            <person name="Crnovcic I."/>
            <person name="Ruckert C."/>
            <person name="Kalinowksi J."/>
            <person name="Keller U."/>
        </authorList>
    </citation>
    <scope>NUCLEOTIDE SEQUENCE [LARGE SCALE GENOMIC DNA]</scope>
    <source>
        <strain evidence="1 3">DSM 41481</strain>
    </source>
</reference>
<dbReference type="Pfam" id="PF19979">
    <property type="entry name" value="DUF6415"/>
    <property type="match status" value="1"/>
</dbReference>
<dbReference type="InterPro" id="IPR046300">
    <property type="entry name" value="DUF6415"/>
</dbReference>
<organism evidence="2 4">
    <name type="scientific">Streptomyces antibioticus</name>
    <dbReference type="NCBI Taxonomy" id="1890"/>
    <lineage>
        <taxon>Bacteria</taxon>
        <taxon>Bacillati</taxon>
        <taxon>Actinomycetota</taxon>
        <taxon>Actinomycetes</taxon>
        <taxon>Kitasatosporales</taxon>
        <taxon>Streptomycetaceae</taxon>
        <taxon>Streptomyces</taxon>
    </lineage>
</organism>
<gene>
    <name evidence="1" type="ORF">AFM16_11685</name>
    <name evidence="2" type="ORF">HCX60_11845</name>
</gene>
<dbReference type="Proteomes" id="UP000502504">
    <property type="component" value="Chromosome"/>
</dbReference>